<name>H1LF33_9LACO</name>
<dbReference type="EMBL" id="AGRJ01000111">
    <property type="protein sequence ID" value="EHO52180.1"/>
    <property type="molecule type" value="Genomic_DNA"/>
</dbReference>
<gene>
    <name evidence="2" type="ORF">HMPREF9104_01209</name>
</gene>
<evidence type="ECO:0008006" key="4">
    <source>
        <dbReference type="Google" id="ProtNLM"/>
    </source>
</evidence>
<sequence>MKEENIDMNSIESIILIVLIVAWGIYMVDPTHKVSRWVGYRSEGTRTSLANWKRAQKMFYGISIPFFAVLVLINYFIPLSNLVAAFIIVGWAVAIMIIIEIHLG</sequence>
<keyword evidence="1" id="KW-1133">Transmembrane helix</keyword>
<comment type="caution">
    <text evidence="2">The sequence shown here is derived from an EMBL/GenBank/DDBJ whole genome shotgun (WGS) entry which is preliminary data.</text>
</comment>
<dbReference type="Proteomes" id="UP000005025">
    <property type="component" value="Unassembled WGS sequence"/>
</dbReference>
<dbReference type="HOGENOM" id="CLU_2246557_0_0_9"/>
<reference evidence="2 3" key="1">
    <citation type="submission" date="2011-09" db="EMBL/GenBank/DDBJ databases">
        <authorList>
            <person name="Weinstock G."/>
            <person name="Sodergren E."/>
            <person name="Clifton S."/>
            <person name="Fulton L."/>
            <person name="Fulton B."/>
            <person name="Courtney L."/>
            <person name="Fronick C."/>
            <person name="Harrison M."/>
            <person name="Strong C."/>
            <person name="Farmer C."/>
            <person name="Delahaunty K."/>
            <person name="Markovic C."/>
            <person name="Hall O."/>
            <person name="Minx P."/>
            <person name="Tomlinson C."/>
            <person name="Mitreva M."/>
            <person name="Hou S."/>
            <person name="Chen J."/>
            <person name="Wollam A."/>
            <person name="Pepin K.H."/>
            <person name="Johnson M."/>
            <person name="Bhonagiri V."/>
            <person name="Zhang X."/>
            <person name="Suruliraj S."/>
            <person name="Warren W."/>
            <person name="Chinwalla A."/>
            <person name="Mardis E.R."/>
            <person name="Wilson R.K."/>
        </authorList>
    </citation>
    <scope>NUCLEOTIDE SEQUENCE [LARGE SCALE GENOMIC DNA]</scope>
    <source>
        <strain evidence="2 3">F0435</strain>
    </source>
</reference>
<dbReference type="PATRIC" id="fig|797516.3.peg.1082"/>
<evidence type="ECO:0000313" key="2">
    <source>
        <dbReference type="EMBL" id="EHO52180.1"/>
    </source>
</evidence>
<keyword evidence="1" id="KW-0812">Transmembrane</keyword>
<accession>H1LF33</accession>
<feature type="transmembrane region" description="Helical" evidence="1">
    <location>
        <begin position="6"/>
        <end position="26"/>
    </location>
</feature>
<feature type="transmembrane region" description="Helical" evidence="1">
    <location>
        <begin position="83"/>
        <end position="103"/>
    </location>
</feature>
<dbReference type="Pfam" id="PF13630">
    <property type="entry name" value="SdpI"/>
    <property type="match status" value="1"/>
</dbReference>
<evidence type="ECO:0000313" key="3">
    <source>
        <dbReference type="Proteomes" id="UP000005025"/>
    </source>
</evidence>
<evidence type="ECO:0000256" key="1">
    <source>
        <dbReference type="SAM" id="Phobius"/>
    </source>
</evidence>
<proteinExistence type="predicted"/>
<organism evidence="2 3">
    <name type="scientific">Lentilactobacillus kisonensis F0435</name>
    <dbReference type="NCBI Taxonomy" id="797516"/>
    <lineage>
        <taxon>Bacteria</taxon>
        <taxon>Bacillati</taxon>
        <taxon>Bacillota</taxon>
        <taxon>Bacilli</taxon>
        <taxon>Lactobacillales</taxon>
        <taxon>Lactobacillaceae</taxon>
        <taxon>Lentilactobacillus</taxon>
    </lineage>
</organism>
<feature type="transmembrane region" description="Helical" evidence="1">
    <location>
        <begin position="58"/>
        <end position="77"/>
    </location>
</feature>
<dbReference type="AlphaFoldDB" id="H1LF33"/>
<dbReference type="InterPro" id="IPR025962">
    <property type="entry name" value="SdpI/YhfL"/>
</dbReference>
<protein>
    <recommendedName>
        <fullName evidence="4">DUF3784 domain-containing protein</fullName>
    </recommendedName>
</protein>
<dbReference type="STRING" id="797516.HMPREF9104_01209"/>
<keyword evidence="1" id="KW-0472">Membrane</keyword>